<dbReference type="InterPro" id="IPR007527">
    <property type="entry name" value="Znf_SWIM"/>
</dbReference>
<feature type="domain" description="Integrase catalytic" evidence="3">
    <location>
        <begin position="314"/>
        <end position="501"/>
    </location>
</feature>
<dbReference type="InterPro" id="IPR036397">
    <property type="entry name" value="RNaseH_sf"/>
</dbReference>
<dbReference type="PANTHER" id="PTHR35004">
    <property type="entry name" value="TRANSPOSASE RV3428C-RELATED"/>
    <property type="match status" value="1"/>
</dbReference>
<dbReference type="GO" id="GO:0015074">
    <property type="term" value="P:DNA integration"/>
    <property type="evidence" value="ECO:0007669"/>
    <property type="project" value="InterPro"/>
</dbReference>
<dbReference type="Proteomes" id="UP000043699">
    <property type="component" value="Unassembled WGS sequence"/>
</dbReference>
<dbReference type="GO" id="GO:0003676">
    <property type="term" value="F:nucleic acid binding"/>
    <property type="evidence" value="ECO:0007669"/>
    <property type="project" value="InterPro"/>
</dbReference>
<evidence type="ECO:0000256" key="1">
    <source>
        <dbReference type="PROSITE-ProRule" id="PRU00325"/>
    </source>
</evidence>
<feature type="domain" description="SWIM-type" evidence="2">
    <location>
        <begin position="113"/>
        <end position="151"/>
    </location>
</feature>
<dbReference type="PROSITE" id="PS50994">
    <property type="entry name" value="INTEGRASE"/>
    <property type="match status" value="1"/>
</dbReference>
<dbReference type="Gene3D" id="3.30.420.10">
    <property type="entry name" value="Ribonuclease H-like superfamily/Ribonuclease H"/>
    <property type="match status" value="1"/>
</dbReference>
<keyword evidence="5" id="KW-1185">Reference proteome</keyword>
<dbReference type="EMBL" id="CCXS01000001">
    <property type="protein sequence ID" value="CEG23829.1"/>
    <property type="molecule type" value="Genomic_DNA"/>
</dbReference>
<dbReference type="InterPro" id="IPR012337">
    <property type="entry name" value="RNaseH-like_sf"/>
</dbReference>
<evidence type="ECO:0000313" key="5">
    <source>
        <dbReference type="Proteomes" id="UP000043699"/>
    </source>
</evidence>
<evidence type="ECO:0000259" key="3">
    <source>
        <dbReference type="PROSITE" id="PS50994"/>
    </source>
</evidence>
<evidence type="ECO:0000259" key="2">
    <source>
        <dbReference type="PROSITE" id="PS50966"/>
    </source>
</evidence>
<organism evidence="4 5">
    <name type="scientific">Planococcus massiliensis</name>
    <dbReference type="NCBI Taxonomy" id="1499687"/>
    <lineage>
        <taxon>Bacteria</taxon>
        <taxon>Bacillati</taxon>
        <taxon>Bacillota</taxon>
        <taxon>Bacilli</taxon>
        <taxon>Bacillales</taxon>
        <taxon>Caryophanaceae</taxon>
        <taxon>Planococcus</taxon>
    </lineage>
</organism>
<dbReference type="AlphaFoldDB" id="A0A098ENG5"/>
<keyword evidence="1" id="KW-0479">Metal-binding</keyword>
<dbReference type="STRING" id="1499687.BN1080_02836"/>
<dbReference type="SUPFAM" id="SSF53098">
    <property type="entry name" value="Ribonuclease H-like"/>
    <property type="match status" value="1"/>
</dbReference>
<name>A0A098ENG5_9BACL</name>
<protein>
    <submittedName>
        <fullName evidence="4">Integrase core domain protein</fullName>
    </submittedName>
</protein>
<dbReference type="GO" id="GO:0008270">
    <property type="term" value="F:zinc ion binding"/>
    <property type="evidence" value="ECO:0007669"/>
    <property type="project" value="UniProtKB-KW"/>
</dbReference>
<reference evidence="4 5" key="1">
    <citation type="submission" date="2014-09" db="EMBL/GenBank/DDBJ databases">
        <authorList>
            <person name="Urmite Genomes Urmite Genomes"/>
        </authorList>
    </citation>
    <scope>NUCLEOTIDE SEQUENCE [LARGE SCALE GENOMIC DNA]</scope>
    <source>
        <strain evidence="4 5">ES2</strain>
    </source>
</reference>
<proteinExistence type="predicted"/>
<dbReference type="PROSITE" id="PS50966">
    <property type="entry name" value="ZF_SWIM"/>
    <property type="match status" value="1"/>
</dbReference>
<dbReference type="InterPro" id="IPR001584">
    <property type="entry name" value="Integrase_cat-core"/>
</dbReference>
<keyword evidence="1" id="KW-0862">Zinc</keyword>
<keyword evidence="1" id="KW-0863">Zinc-finger</keyword>
<accession>A0A098ENG5</accession>
<sequence length="716" mass="81914">MHFYVLAKIGINVWHTGTIWGQLETKHLSRLFHYIPTNNLAGSPNKNFLFNPEPPQVIIEPGGILMNLNNLKTTVPAKLYKRGLDYFEQDFIEQLTEDAPNRWHALVMGTRDYEVSVNLTKDGTIVGSYCTCPFESDSLCKHEVAVCLAICEYKKENSSSAVDVQARLKTLKKVELLEILEELVEKQPTVQLYLAEKFANPNGMDEEKARRLIQKSAYRASRSGFIEWDRTDQALEGVWGVLEYLDGLNSQHDAERIIRLSLIIVKECTEMLQIADDSSGGISSAIYESLDKISEALAKWPEDLDEATVDDMLVLLYPHILFALEQDVTDAASHLVEAVLQWNERGGFTEKFYNFIAFILSHSRYKYVEWLDRPFRTADVVRCHENAFTYYEGMPVEMVYDQDALLAVSENAGDLILTAEFTKYQAARGFKIYLCRKSDPESKGKIEQVVKFVKYNFSKNRVFDQLDSWNEASLAWLKRTGNHKVHHNIKKRPSEVHALEKQHLRKVSTTYLFENTLTSSITRKIHKDNVIRYLQNRYSVPSGTYQEGSANKAYLQLGEDQTFLIRLKPTGPVLAKHELSAEKGLVISDPLHRAKSESKRSLLIHQLADAFSNQEDIQWFIKALTEKYPRHLIDQLKVIQKAIRDHPNSAGSALKEVRKLQLISGNDFRDIAYSLDLQVQQPPAPEIQLNQKYMALKAPERSSDTYLKVLSGGRMR</sequence>
<evidence type="ECO:0000313" key="4">
    <source>
        <dbReference type="EMBL" id="CEG23829.1"/>
    </source>
</evidence>
<dbReference type="PANTHER" id="PTHR35004:SF6">
    <property type="entry name" value="TRANSPOSASE"/>
    <property type="match status" value="1"/>
</dbReference>
<dbReference type="OrthoDB" id="26424at2"/>
<gene>
    <name evidence="4" type="ORF">BN1080_02836</name>
</gene>